<dbReference type="GO" id="GO:0005737">
    <property type="term" value="C:cytoplasm"/>
    <property type="evidence" value="ECO:0007669"/>
    <property type="project" value="UniProtKB-SubCell"/>
</dbReference>
<evidence type="ECO:0000256" key="1">
    <source>
        <dbReference type="ARBA" id="ARBA00000901"/>
    </source>
</evidence>
<comment type="pathway">
    <text evidence="3 9 11">Amino-acid biosynthesis; L-histidine biosynthesis; L-histidine from 5-phospho-alpha-D-ribose 1-diphosphate: step 4/9.</text>
</comment>
<dbReference type="EMBL" id="WUMK01000008">
    <property type="protein sequence ID" value="MXN47909.1"/>
    <property type="molecule type" value="Genomic_DNA"/>
</dbReference>
<dbReference type="Pfam" id="PF00977">
    <property type="entry name" value="His_biosynth"/>
    <property type="match status" value="1"/>
</dbReference>
<evidence type="ECO:0000256" key="5">
    <source>
        <dbReference type="ARBA" id="ARBA00022490"/>
    </source>
</evidence>
<evidence type="ECO:0000313" key="12">
    <source>
        <dbReference type="EMBL" id="MXN47909.1"/>
    </source>
</evidence>
<organism evidence="12 13">
    <name type="scientific">Shinella kummerowiae</name>
    <dbReference type="NCBI Taxonomy" id="417745"/>
    <lineage>
        <taxon>Bacteria</taxon>
        <taxon>Pseudomonadati</taxon>
        <taxon>Pseudomonadota</taxon>
        <taxon>Alphaproteobacteria</taxon>
        <taxon>Hyphomicrobiales</taxon>
        <taxon>Rhizobiaceae</taxon>
        <taxon>Shinella</taxon>
    </lineage>
</organism>
<keyword evidence="13" id="KW-1185">Reference proteome</keyword>
<comment type="caution">
    <text evidence="12">The sequence shown here is derived from an EMBL/GenBank/DDBJ whole genome shotgun (WGS) entry which is preliminary data.</text>
</comment>
<dbReference type="GO" id="GO:0000105">
    <property type="term" value="P:L-histidine biosynthetic process"/>
    <property type="evidence" value="ECO:0007669"/>
    <property type="project" value="UniProtKB-UniRule"/>
</dbReference>
<evidence type="ECO:0000256" key="9">
    <source>
        <dbReference type="HAMAP-Rule" id="MF_01014"/>
    </source>
</evidence>
<evidence type="ECO:0000256" key="8">
    <source>
        <dbReference type="ARBA" id="ARBA00023235"/>
    </source>
</evidence>
<evidence type="ECO:0000313" key="13">
    <source>
        <dbReference type="Proteomes" id="UP000435802"/>
    </source>
</evidence>
<evidence type="ECO:0000256" key="7">
    <source>
        <dbReference type="ARBA" id="ARBA00023102"/>
    </source>
</evidence>
<accession>A0A6N8SGE3</accession>
<dbReference type="InterPro" id="IPR006063">
    <property type="entry name" value="HisA_bact_arch"/>
</dbReference>
<keyword evidence="6 9" id="KW-0028">Amino-acid biosynthesis</keyword>
<keyword evidence="5 9" id="KW-0963">Cytoplasm</keyword>
<feature type="active site" description="Proton acceptor" evidence="9">
    <location>
        <position position="8"/>
    </location>
</feature>
<dbReference type="InterPro" id="IPR013785">
    <property type="entry name" value="Aldolase_TIM"/>
</dbReference>
<keyword evidence="8 9" id="KW-0413">Isomerase</keyword>
<evidence type="ECO:0000256" key="10">
    <source>
        <dbReference type="RuleBase" id="RU003657"/>
    </source>
</evidence>
<dbReference type="Gene3D" id="3.20.20.70">
    <property type="entry name" value="Aldolase class I"/>
    <property type="match status" value="1"/>
</dbReference>
<dbReference type="PANTHER" id="PTHR43090:SF2">
    <property type="entry name" value="1-(5-PHOSPHORIBOSYL)-5-[(5-PHOSPHORIBOSYLAMINO)METHYLIDENEAMINO] IMIDAZOLE-4-CARBOXAMIDE ISOMERASE"/>
    <property type="match status" value="1"/>
</dbReference>
<keyword evidence="7 9" id="KW-0368">Histidine biosynthesis</keyword>
<dbReference type="EC" id="5.3.1.16" evidence="9 11"/>
<sequence length="247" mass="25862">MILFPAIDLKDGQCVRLKLGDMDQATVYNPDPAAQAKAFEDQGFEWLHVVDLNGAFAGESVNGAAVDAILKATKNPVQLGGGIRTLEHIERWLSRGLSRVILGTIAVRDPALVIEACKTFPGKVAVGIDAKGGKVAVEGWAEASELGVIELAKKFEGAGVAAIIYTDIDRDGILTGINWESTLDLADAVSIPVIASGGLASMDDIRHLVAPEARKLAGAISGRALYDGRIDPAEALAVIRAARGEAA</sequence>
<dbReference type="RefSeq" id="WP_160861412.1">
    <property type="nucleotide sequence ID" value="NZ_WUMK01000008.1"/>
</dbReference>
<dbReference type="OrthoDB" id="9807749at2"/>
<proteinExistence type="inferred from homology"/>
<dbReference type="HAMAP" id="MF_01014">
    <property type="entry name" value="HisA"/>
    <property type="match status" value="1"/>
</dbReference>
<evidence type="ECO:0000256" key="3">
    <source>
        <dbReference type="ARBA" id="ARBA00005133"/>
    </source>
</evidence>
<evidence type="ECO:0000256" key="4">
    <source>
        <dbReference type="ARBA" id="ARBA00009667"/>
    </source>
</evidence>
<dbReference type="UniPathway" id="UPA00031">
    <property type="reaction ID" value="UER00009"/>
</dbReference>
<dbReference type="CDD" id="cd04732">
    <property type="entry name" value="HisA"/>
    <property type="match status" value="1"/>
</dbReference>
<dbReference type="InterPro" id="IPR044524">
    <property type="entry name" value="Isoase_HisA-like"/>
</dbReference>
<dbReference type="Proteomes" id="UP000435802">
    <property type="component" value="Unassembled WGS sequence"/>
</dbReference>
<feature type="active site" description="Proton donor" evidence="9">
    <location>
        <position position="129"/>
    </location>
</feature>
<dbReference type="NCBIfam" id="TIGR00007">
    <property type="entry name" value="1-(5-phosphoribosyl)-5-[(5-phosphoribosylamino)methylideneamino]imidazole-4-carboxamide isomerase"/>
    <property type="match status" value="1"/>
</dbReference>
<dbReference type="FunFam" id="3.20.20.70:FF:000009">
    <property type="entry name" value="1-(5-phosphoribosyl)-5-[(5-phosphoribosylamino)methylideneamino] imidazole-4-carboxamide isomerase"/>
    <property type="match status" value="1"/>
</dbReference>
<comment type="similarity">
    <text evidence="4 9 10">Belongs to the HisA/HisF family.</text>
</comment>
<dbReference type="InterPro" id="IPR006062">
    <property type="entry name" value="His_biosynth"/>
</dbReference>
<name>A0A6N8SGE3_9HYPH</name>
<dbReference type="AlphaFoldDB" id="A0A6N8SGE3"/>
<gene>
    <name evidence="9 12" type="primary">hisA</name>
    <name evidence="12" type="ORF">GR138_22130</name>
</gene>
<dbReference type="GO" id="GO:0000162">
    <property type="term" value="P:L-tryptophan biosynthetic process"/>
    <property type="evidence" value="ECO:0007669"/>
    <property type="project" value="TreeGrafter"/>
</dbReference>
<dbReference type="InterPro" id="IPR011060">
    <property type="entry name" value="RibuloseP-bd_barrel"/>
</dbReference>
<protein>
    <recommendedName>
        <fullName evidence="9 11">1-(5-phosphoribosyl)-5-[(5-phosphoribosylamino)methylideneamino] imidazole-4-carboxamide isomerase</fullName>
        <ecNumber evidence="9 11">5.3.1.16</ecNumber>
    </recommendedName>
    <alternativeName>
        <fullName evidence="9">Phosphoribosylformimino-5-aminoimidazole carboxamide ribotide isomerase</fullName>
    </alternativeName>
</protein>
<comment type="subcellular location">
    <subcellularLocation>
        <location evidence="2 9 11">Cytoplasm</location>
    </subcellularLocation>
</comment>
<dbReference type="PANTHER" id="PTHR43090">
    <property type="entry name" value="1-(5-PHOSPHORIBOSYL)-5-[(5-PHOSPHORIBOSYLAMINO)METHYLIDENEAMINO] IMIDAZOLE-4-CARBOXAMIDE ISOMERASE"/>
    <property type="match status" value="1"/>
</dbReference>
<reference evidence="12 13" key="1">
    <citation type="submission" date="2019-12" db="EMBL/GenBank/DDBJ databases">
        <title>Shinella kummerowiae sp. nov., a symbiotic bacterium isolated from root nodules of the herbal legume Kummerowia stipulacea.</title>
        <authorList>
            <person name="Gao J."/>
        </authorList>
    </citation>
    <scope>NUCLEOTIDE SEQUENCE [LARGE SCALE GENOMIC DNA]</scope>
    <source>
        <strain evidence="12 13">CCBAU 25048</strain>
    </source>
</reference>
<evidence type="ECO:0000256" key="2">
    <source>
        <dbReference type="ARBA" id="ARBA00004496"/>
    </source>
</evidence>
<dbReference type="GO" id="GO:0003949">
    <property type="term" value="F:1-(5-phosphoribosyl)-5-[(5-phosphoribosylamino)methylideneamino]imidazole-4-carboxamide isomerase activity"/>
    <property type="evidence" value="ECO:0007669"/>
    <property type="project" value="UniProtKB-UniRule"/>
</dbReference>
<evidence type="ECO:0000256" key="11">
    <source>
        <dbReference type="RuleBase" id="RU003658"/>
    </source>
</evidence>
<dbReference type="InterPro" id="IPR023016">
    <property type="entry name" value="HisA/PriA"/>
</dbReference>
<dbReference type="SUPFAM" id="SSF51366">
    <property type="entry name" value="Ribulose-phoshate binding barrel"/>
    <property type="match status" value="1"/>
</dbReference>
<comment type="catalytic activity">
    <reaction evidence="1 9 11">
        <text>1-(5-phospho-beta-D-ribosyl)-5-[(5-phospho-beta-D-ribosylamino)methylideneamino]imidazole-4-carboxamide = 5-[(5-phospho-1-deoxy-D-ribulos-1-ylimino)methylamino]-1-(5-phospho-beta-D-ribosyl)imidazole-4-carboxamide</text>
        <dbReference type="Rhea" id="RHEA:15469"/>
        <dbReference type="ChEBI" id="CHEBI:58435"/>
        <dbReference type="ChEBI" id="CHEBI:58525"/>
        <dbReference type="EC" id="5.3.1.16"/>
    </reaction>
</comment>
<evidence type="ECO:0000256" key="6">
    <source>
        <dbReference type="ARBA" id="ARBA00022605"/>
    </source>
</evidence>